<sequence length="92" mass="10955">MISVFSPTILDSLLNECCFIAFRRRYRVSLSWSHFVCFFTARFGVFRTIKYKYSLLFADDLVTFFIYKKNGNIESCLQSPLIERMLEQKTNK</sequence>
<dbReference type="Proteomes" id="UP000276133">
    <property type="component" value="Unassembled WGS sequence"/>
</dbReference>
<evidence type="ECO:0000313" key="2">
    <source>
        <dbReference type="Proteomes" id="UP000276133"/>
    </source>
</evidence>
<organism evidence="1 2">
    <name type="scientific">Brachionus plicatilis</name>
    <name type="common">Marine rotifer</name>
    <name type="synonym">Brachionus muelleri</name>
    <dbReference type="NCBI Taxonomy" id="10195"/>
    <lineage>
        <taxon>Eukaryota</taxon>
        <taxon>Metazoa</taxon>
        <taxon>Spiralia</taxon>
        <taxon>Gnathifera</taxon>
        <taxon>Rotifera</taxon>
        <taxon>Eurotatoria</taxon>
        <taxon>Monogononta</taxon>
        <taxon>Pseudotrocha</taxon>
        <taxon>Ploima</taxon>
        <taxon>Brachionidae</taxon>
        <taxon>Brachionus</taxon>
    </lineage>
</organism>
<dbReference type="EMBL" id="REGN01000668">
    <property type="protein sequence ID" value="RNA40149.1"/>
    <property type="molecule type" value="Genomic_DNA"/>
</dbReference>
<name>A0A3M7SWU6_BRAPC</name>
<comment type="caution">
    <text evidence="1">The sequence shown here is derived from an EMBL/GenBank/DDBJ whole genome shotgun (WGS) entry which is preliminary data.</text>
</comment>
<evidence type="ECO:0000313" key="1">
    <source>
        <dbReference type="EMBL" id="RNA40149.1"/>
    </source>
</evidence>
<dbReference type="AlphaFoldDB" id="A0A3M7SWU6"/>
<protein>
    <submittedName>
        <fullName evidence="1">Uncharacterized protein</fullName>
    </submittedName>
</protein>
<reference evidence="1 2" key="1">
    <citation type="journal article" date="2018" name="Sci. Rep.">
        <title>Genomic signatures of local adaptation to the degree of environmental predictability in rotifers.</title>
        <authorList>
            <person name="Franch-Gras L."/>
            <person name="Hahn C."/>
            <person name="Garcia-Roger E.M."/>
            <person name="Carmona M.J."/>
            <person name="Serra M."/>
            <person name="Gomez A."/>
        </authorList>
    </citation>
    <scope>NUCLEOTIDE SEQUENCE [LARGE SCALE GENOMIC DNA]</scope>
    <source>
        <strain evidence="1">HYR1</strain>
    </source>
</reference>
<proteinExistence type="predicted"/>
<keyword evidence="2" id="KW-1185">Reference proteome</keyword>
<gene>
    <name evidence="1" type="ORF">BpHYR1_052385</name>
</gene>
<accession>A0A3M7SWU6</accession>